<protein>
    <submittedName>
        <fullName evidence="2">MKL/myocardin-like protein 1</fullName>
    </submittedName>
</protein>
<organism evidence="2">
    <name type="scientific">Siphoviridae sp. ctk4d14</name>
    <dbReference type="NCBI Taxonomy" id="2825639"/>
    <lineage>
        <taxon>Viruses</taxon>
        <taxon>Duplodnaviria</taxon>
        <taxon>Heunggongvirae</taxon>
        <taxon>Uroviricota</taxon>
        <taxon>Caudoviricetes</taxon>
    </lineage>
</organism>
<dbReference type="InterPro" id="IPR036361">
    <property type="entry name" value="SAP_dom_sf"/>
</dbReference>
<accession>A0A8S5QJT3</accession>
<name>A0A8S5QJT3_9CAUD</name>
<dbReference type="PROSITE" id="PS50800">
    <property type="entry name" value="SAP"/>
    <property type="match status" value="1"/>
</dbReference>
<reference evidence="2" key="1">
    <citation type="journal article" date="2021" name="Proc. Natl. Acad. Sci. U.S.A.">
        <title>A Catalog of Tens of Thousands of Viruses from Human Metagenomes Reveals Hidden Associations with Chronic Diseases.</title>
        <authorList>
            <person name="Tisza M.J."/>
            <person name="Buck C.B."/>
        </authorList>
    </citation>
    <scope>NUCLEOTIDE SEQUENCE</scope>
    <source>
        <strain evidence="2">Ctk4d14</strain>
    </source>
</reference>
<proteinExistence type="predicted"/>
<sequence>MTFVKKLLDALNMDNWNKQRKSPDVDADTYSPSLYELIFTFWRQHPQKYSNDFSYKKTSNEEYLLYGKALILWGYDKARPLFESFPYYYETECHISNPLKLQSVLLQKGYIAPASAQSVLFSYTVADLKILADSIGCSKKGKKAELVNRIYSSLNQNDLNELAIQSGLYTLSDKGIAFMEDNYDYVDLHLHWKYNISLSDYNKNRFCGNKKRTFNDTAYTILCERTYKKTASFNYYGLSQDYLSLYNITFSEGRYDIAIKYYLQYLYLNTCCIREVMLYQPGIYYSSDDSLSYAVILSAHEATEIVKLKDYYNPVLVDNIYKQPGQPPSFLDINVFKQMIHEMLTEIIFDYEKYNVLMRSKLKTYVSML</sequence>
<evidence type="ECO:0000259" key="1">
    <source>
        <dbReference type="PROSITE" id="PS50800"/>
    </source>
</evidence>
<feature type="domain" description="SAP" evidence="1">
    <location>
        <begin position="120"/>
        <end position="154"/>
    </location>
</feature>
<dbReference type="Gene3D" id="1.10.720.30">
    <property type="entry name" value="SAP domain"/>
    <property type="match status" value="1"/>
</dbReference>
<dbReference type="InterPro" id="IPR003034">
    <property type="entry name" value="SAP_dom"/>
</dbReference>
<dbReference type="SUPFAM" id="SSF68906">
    <property type="entry name" value="SAP domain"/>
    <property type="match status" value="1"/>
</dbReference>
<dbReference type="EMBL" id="BK015667">
    <property type="protein sequence ID" value="DAE19091.1"/>
    <property type="molecule type" value="Genomic_DNA"/>
</dbReference>
<evidence type="ECO:0000313" key="2">
    <source>
        <dbReference type="EMBL" id="DAE19091.1"/>
    </source>
</evidence>